<sequence>LLRLFSSALTLNLLKTKVQASHNGPVVIDSGLNVTYQGIERNGIEVFLNVRFAQDTSGPNRFKPPRPYIPKSGATIDCTREGPACPQAIGASLGPLTHQVVKEVSEDCLALNIARPKNVGTKNKLPVMVWIHGGSFWTGSINEPTTAPDGLILQSIKNGLPVIHVSVSYRLGVFGFAQSDALKAEGSENAGLRDQRAGIKWVKLNIAAFGGDPQNITIHGQSSGGLSIGLQLLAYGGSKPLPFQRAICESQALEPGITGNFTINAMRALVDHIGCNSSSLHSPETVTCLRNSDTQKVLNAAVATYSSDIAHNIGDIWLPAVDGDFLPAPPSQLAKEGKFAKADVMIGWTDSDVNIYTDFSIVTPQESFKFIQSYLPAMPPKVVKKFFSLYPSSEFTPPSGTNLTKEFYRAARMFRDVIMLCQPIFLGHYFNKYGNNVYYYDFNQTVLGPAIKYTTGVVGLGPVHTSEFAYVFGNLSNYKVDGYPFEPAKEDYQLVSRASNTWTTFATTGYPSMKGKGTIQGFEKAYRFKNNTAVYVIGGPHDGLSTFDGPHSSKAISAQRLRERCDFINSDYVIPYLQF</sequence>
<dbReference type="EMBL" id="AVOT02031138">
    <property type="protein sequence ID" value="MBW0524572.1"/>
    <property type="molecule type" value="Genomic_DNA"/>
</dbReference>
<feature type="chain" id="PRO_5040533568" description="Carboxylic ester hydrolase" evidence="3">
    <location>
        <begin position="21"/>
        <end position="579"/>
    </location>
</feature>
<dbReference type="PANTHER" id="PTHR43918">
    <property type="entry name" value="ACETYLCHOLINESTERASE"/>
    <property type="match status" value="1"/>
</dbReference>
<proteinExistence type="inferred from homology"/>
<protein>
    <recommendedName>
        <fullName evidence="3">Carboxylic ester hydrolase</fullName>
        <ecNumber evidence="3">3.1.1.-</ecNumber>
    </recommendedName>
</protein>
<evidence type="ECO:0000313" key="5">
    <source>
        <dbReference type="EMBL" id="MBW0524572.1"/>
    </source>
</evidence>
<keyword evidence="2 3" id="KW-0378">Hydrolase</keyword>
<dbReference type="PANTHER" id="PTHR43918:SF4">
    <property type="entry name" value="CARBOXYLIC ESTER HYDROLASE"/>
    <property type="match status" value="1"/>
</dbReference>
<dbReference type="Gene3D" id="3.40.50.1820">
    <property type="entry name" value="alpha/beta hydrolase"/>
    <property type="match status" value="1"/>
</dbReference>
<dbReference type="AlphaFoldDB" id="A0A9Q3ER75"/>
<dbReference type="SUPFAM" id="SSF53474">
    <property type="entry name" value="alpha/beta-Hydrolases"/>
    <property type="match status" value="1"/>
</dbReference>
<dbReference type="InterPro" id="IPR029058">
    <property type="entry name" value="AB_hydrolase_fold"/>
</dbReference>
<evidence type="ECO:0000256" key="2">
    <source>
        <dbReference type="ARBA" id="ARBA00022801"/>
    </source>
</evidence>
<dbReference type="GO" id="GO:0052689">
    <property type="term" value="F:carboxylic ester hydrolase activity"/>
    <property type="evidence" value="ECO:0007669"/>
    <property type="project" value="TreeGrafter"/>
</dbReference>
<keyword evidence="3" id="KW-0732">Signal</keyword>
<keyword evidence="6" id="KW-1185">Reference proteome</keyword>
<dbReference type="InterPro" id="IPR019826">
    <property type="entry name" value="Carboxylesterase_B_AS"/>
</dbReference>
<dbReference type="EC" id="3.1.1.-" evidence="3"/>
<gene>
    <name evidence="5" type="ORF">O181_064287</name>
</gene>
<evidence type="ECO:0000256" key="1">
    <source>
        <dbReference type="ARBA" id="ARBA00005964"/>
    </source>
</evidence>
<dbReference type="Proteomes" id="UP000765509">
    <property type="component" value="Unassembled WGS sequence"/>
</dbReference>
<dbReference type="Pfam" id="PF00135">
    <property type="entry name" value="COesterase"/>
    <property type="match status" value="1"/>
</dbReference>
<evidence type="ECO:0000259" key="4">
    <source>
        <dbReference type="Pfam" id="PF00135"/>
    </source>
</evidence>
<reference evidence="5" key="1">
    <citation type="submission" date="2021-03" db="EMBL/GenBank/DDBJ databases">
        <title>Draft genome sequence of rust myrtle Austropuccinia psidii MF-1, a brazilian biotype.</title>
        <authorList>
            <person name="Quecine M.C."/>
            <person name="Pachon D.M.R."/>
            <person name="Bonatelli M.L."/>
            <person name="Correr F.H."/>
            <person name="Franceschini L.M."/>
            <person name="Leite T.F."/>
            <person name="Margarido G.R.A."/>
            <person name="Almeida C.A."/>
            <person name="Ferrarezi J.A."/>
            <person name="Labate C.A."/>
        </authorList>
    </citation>
    <scope>NUCLEOTIDE SEQUENCE</scope>
    <source>
        <strain evidence="5">MF-1</strain>
    </source>
</reference>
<dbReference type="PROSITE" id="PS00122">
    <property type="entry name" value="CARBOXYLESTERASE_B_1"/>
    <property type="match status" value="1"/>
</dbReference>
<feature type="non-terminal residue" evidence="5">
    <location>
        <position position="579"/>
    </location>
</feature>
<evidence type="ECO:0000256" key="3">
    <source>
        <dbReference type="RuleBase" id="RU361235"/>
    </source>
</evidence>
<feature type="domain" description="Carboxylesterase type B" evidence="4">
    <location>
        <begin position="39"/>
        <end position="515"/>
    </location>
</feature>
<comment type="similarity">
    <text evidence="1 3">Belongs to the type-B carboxylesterase/lipase family.</text>
</comment>
<evidence type="ECO:0000313" key="6">
    <source>
        <dbReference type="Proteomes" id="UP000765509"/>
    </source>
</evidence>
<name>A0A9Q3ER75_9BASI</name>
<comment type="caution">
    <text evidence="5">The sequence shown here is derived from an EMBL/GenBank/DDBJ whole genome shotgun (WGS) entry which is preliminary data.</text>
</comment>
<dbReference type="InterPro" id="IPR050654">
    <property type="entry name" value="AChE-related_enzymes"/>
</dbReference>
<accession>A0A9Q3ER75</accession>
<feature type="signal peptide" evidence="3">
    <location>
        <begin position="1"/>
        <end position="20"/>
    </location>
</feature>
<dbReference type="InterPro" id="IPR002018">
    <property type="entry name" value="CarbesteraseB"/>
</dbReference>
<organism evidence="5 6">
    <name type="scientific">Austropuccinia psidii MF-1</name>
    <dbReference type="NCBI Taxonomy" id="1389203"/>
    <lineage>
        <taxon>Eukaryota</taxon>
        <taxon>Fungi</taxon>
        <taxon>Dikarya</taxon>
        <taxon>Basidiomycota</taxon>
        <taxon>Pucciniomycotina</taxon>
        <taxon>Pucciniomycetes</taxon>
        <taxon>Pucciniales</taxon>
        <taxon>Sphaerophragmiaceae</taxon>
        <taxon>Austropuccinia</taxon>
    </lineage>
</organism>
<dbReference type="OrthoDB" id="408631at2759"/>